<name>A0A3B1A4L6_9ZZZZ</name>
<proteinExistence type="predicted"/>
<dbReference type="AlphaFoldDB" id="A0A3B1A4L6"/>
<protein>
    <submittedName>
        <fullName evidence="1">Uncharacterized protein</fullName>
    </submittedName>
</protein>
<accession>A0A3B1A4L6</accession>
<reference evidence="1" key="1">
    <citation type="submission" date="2018-06" db="EMBL/GenBank/DDBJ databases">
        <authorList>
            <person name="Zhirakovskaya E."/>
        </authorList>
    </citation>
    <scope>NUCLEOTIDE SEQUENCE</scope>
</reference>
<dbReference type="EMBL" id="UOFV01000087">
    <property type="protein sequence ID" value="VAW96510.1"/>
    <property type="molecule type" value="Genomic_DNA"/>
</dbReference>
<gene>
    <name evidence="1" type="ORF">MNBD_GAMMA19-812</name>
</gene>
<evidence type="ECO:0000313" key="1">
    <source>
        <dbReference type="EMBL" id="VAW96510.1"/>
    </source>
</evidence>
<sequence length="34" mass="3549">MDIIVPIAVFLLILVSTTMLGGMGCDAAAEARKQ</sequence>
<organism evidence="1">
    <name type="scientific">hydrothermal vent metagenome</name>
    <dbReference type="NCBI Taxonomy" id="652676"/>
    <lineage>
        <taxon>unclassified sequences</taxon>
        <taxon>metagenomes</taxon>
        <taxon>ecological metagenomes</taxon>
    </lineage>
</organism>